<evidence type="ECO:0000313" key="8">
    <source>
        <dbReference type="EMBL" id="WUP75937.1"/>
    </source>
</evidence>
<keyword evidence="9" id="KW-1185">Reference proteome</keyword>
<dbReference type="Pfam" id="PF01184">
    <property type="entry name" value="Gpr1_Fun34_YaaH"/>
    <property type="match status" value="1"/>
</dbReference>
<keyword evidence="5 7" id="KW-0472">Membrane</keyword>
<keyword evidence="3 7" id="KW-0812">Transmembrane</keyword>
<feature type="transmembrane region" description="Helical" evidence="7">
    <location>
        <begin position="124"/>
        <end position="141"/>
    </location>
</feature>
<evidence type="ECO:0000256" key="4">
    <source>
        <dbReference type="ARBA" id="ARBA00022989"/>
    </source>
</evidence>
<accession>A0ABZ1SU49</accession>
<evidence type="ECO:0000256" key="5">
    <source>
        <dbReference type="ARBA" id="ARBA00023136"/>
    </source>
</evidence>
<protein>
    <submittedName>
        <fullName evidence="8">GPR1/FUN34/YaaH family transporter</fullName>
    </submittedName>
</protein>
<feature type="transmembrane region" description="Helical" evidence="7">
    <location>
        <begin position="90"/>
        <end position="112"/>
    </location>
</feature>
<reference evidence="8" key="1">
    <citation type="submission" date="2022-10" db="EMBL/GenBank/DDBJ databases">
        <title>The complete genomes of actinobacterial strains from the NBC collection.</title>
        <authorList>
            <person name="Joergensen T.S."/>
            <person name="Alvarez Arevalo M."/>
            <person name="Sterndorff E.B."/>
            <person name="Faurdal D."/>
            <person name="Vuksanovic O."/>
            <person name="Mourched A.-S."/>
            <person name="Charusanti P."/>
            <person name="Shaw S."/>
            <person name="Blin K."/>
            <person name="Weber T."/>
        </authorList>
    </citation>
    <scope>NUCLEOTIDE SEQUENCE</scope>
    <source>
        <strain evidence="8">NBC_00254</strain>
    </source>
</reference>
<evidence type="ECO:0000313" key="9">
    <source>
        <dbReference type="Proteomes" id="UP001432011"/>
    </source>
</evidence>
<dbReference type="InterPro" id="IPR047623">
    <property type="entry name" value="SatP"/>
</dbReference>
<feature type="transmembrane region" description="Helical" evidence="7">
    <location>
        <begin position="178"/>
        <end position="196"/>
    </location>
</feature>
<evidence type="ECO:0000256" key="7">
    <source>
        <dbReference type="SAM" id="Phobius"/>
    </source>
</evidence>
<comment type="subcellular location">
    <subcellularLocation>
        <location evidence="1">Membrane</location>
        <topology evidence="1">Multi-pass membrane protein</topology>
    </subcellularLocation>
</comment>
<feature type="transmembrane region" description="Helical" evidence="7">
    <location>
        <begin position="62"/>
        <end position="84"/>
    </location>
</feature>
<evidence type="ECO:0000256" key="1">
    <source>
        <dbReference type="ARBA" id="ARBA00004141"/>
    </source>
</evidence>
<gene>
    <name evidence="8" type="ORF">OG913_02605</name>
</gene>
<dbReference type="InterPro" id="IPR000791">
    <property type="entry name" value="Gpr1/Fun34/SatP-like"/>
</dbReference>
<proteinExistence type="inferred from homology"/>
<organism evidence="8 9">
    <name type="scientific">Microbispora hainanensis</name>
    <dbReference type="NCBI Taxonomy" id="568844"/>
    <lineage>
        <taxon>Bacteria</taxon>
        <taxon>Bacillati</taxon>
        <taxon>Actinomycetota</taxon>
        <taxon>Actinomycetes</taxon>
        <taxon>Streptosporangiales</taxon>
        <taxon>Streptosporangiaceae</taxon>
        <taxon>Microbispora</taxon>
    </lineage>
</organism>
<sequence>MSGRDLPGERSGGRDDGQAGPVRVVLRPMGSPLPLGFLGLAMATTAFAVVELRLVSAAQAHIAALAVLLFTAPLQFLVSVLAFLARDPVAGAAMGILSGTWAVVGAVTLTSAPGTSAPGTADPALGVVLLTAAAAMLVPALAGLPKLLAAVVMTISATRFALTGVYELTASPEWRTAAGVAGLVLAAAAYYAALAFELEDTHGRALLPVARLGRARTALRGDLGDQTKGLAREAGVRDQL</sequence>
<comment type="similarity">
    <text evidence="2">Belongs to the acetate uptake transporter (AceTr) (TC 2.A.96) family.</text>
</comment>
<dbReference type="PANTHER" id="PTHR30178">
    <property type="entry name" value="INNER MEMBRANE PROTEIN YAAH"/>
    <property type="match status" value="1"/>
</dbReference>
<evidence type="ECO:0000256" key="2">
    <source>
        <dbReference type="ARBA" id="ARBA00005587"/>
    </source>
</evidence>
<dbReference type="Proteomes" id="UP001432011">
    <property type="component" value="Chromosome"/>
</dbReference>
<feature type="region of interest" description="Disordered" evidence="6">
    <location>
        <begin position="1"/>
        <end position="21"/>
    </location>
</feature>
<name>A0ABZ1SU49_9ACTN</name>
<evidence type="ECO:0000256" key="3">
    <source>
        <dbReference type="ARBA" id="ARBA00022692"/>
    </source>
</evidence>
<feature type="transmembrane region" description="Helical" evidence="7">
    <location>
        <begin position="33"/>
        <end position="50"/>
    </location>
</feature>
<feature type="compositionally biased region" description="Basic and acidic residues" evidence="6">
    <location>
        <begin position="1"/>
        <end position="17"/>
    </location>
</feature>
<keyword evidence="4 7" id="KW-1133">Transmembrane helix</keyword>
<dbReference type="EMBL" id="CP108085">
    <property type="protein sequence ID" value="WUP75937.1"/>
    <property type="molecule type" value="Genomic_DNA"/>
</dbReference>
<dbReference type="PANTHER" id="PTHR30178:SF3">
    <property type="entry name" value="SUCCINATE-ACETATE_PROTON SYMPORTER SATP"/>
    <property type="match status" value="1"/>
</dbReference>
<evidence type="ECO:0000256" key="6">
    <source>
        <dbReference type="SAM" id="MobiDB-lite"/>
    </source>
</evidence>